<keyword evidence="1" id="KW-0472">Membrane</keyword>
<evidence type="ECO:0000256" key="1">
    <source>
        <dbReference type="SAM" id="Phobius"/>
    </source>
</evidence>
<dbReference type="Proteomes" id="UP001383192">
    <property type="component" value="Unassembled WGS sequence"/>
</dbReference>
<reference evidence="3 4" key="1">
    <citation type="submission" date="2024-01" db="EMBL/GenBank/DDBJ databases">
        <title>A draft genome for a cacao thread blight-causing isolate of Paramarasmius palmivorus.</title>
        <authorList>
            <person name="Baruah I.K."/>
            <person name="Bukari Y."/>
            <person name="Amoako-Attah I."/>
            <person name="Meinhardt L.W."/>
            <person name="Bailey B.A."/>
            <person name="Cohen S.P."/>
        </authorList>
    </citation>
    <scope>NUCLEOTIDE SEQUENCE [LARGE SCALE GENOMIC DNA]</scope>
    <source>
        <strain evidence="3 4">GH-12</strain>
    </source>
</reference>
<feature type="domain" description="DUF6535" evidence="2">
    <location>
        <begin position="38"/>
        <end position="143"/>
    </location>
</feature>
<evidence type="ECO:0000313" key="4">
    <source>
        <dbReference type="Proteomes" id="UP001383192"/>
    </source>
</evidence>
<dbReference type="Pfam" id="PF20153">
    <property type="entry name" value="DUF6535"/>
    <property type="match status" value="1"/>
</dbReference>
<accession>A0AAW0CHX2</accession>
<keyword evidence="1" id="KW-1133">Transmembrane helix</keyword>
<feature type="transmembrane region" description="Helical" evidence="1">
    <location>
        <begin position="115"/>
        <end position="138"/>
    </location>
</feature>
<organism evidence="3 4">
    <name type="scientific">Paramarasmius palmivorus</name>
    <dbReference type="NCBI Taxonomy" id="297713"/>
    <lineage>
        <taxon>Eukaryota</taxon>
        <taxon>Fungi</taxon>
        <taxon>Dikarya</taxon>
        <taxon>Basidiomycota</taxon>
        <taxon>Agaricomycotina</taxon>
        <taxon>Agaricomycetes</taxon>
        <taxon>Agaricomycetidae</taxon>
        <taxon>Agaricales</taxon>
        <taxon>Marasmiineae</taxon>
        <taxon>Marasmiaceae</taxon>
        <taxon>Paramarasmius</taxon>
    </lineage>
</organism>
<dbReference type="AlphaFoldDB" id="A0AAW0CHX2"/>
<sequence>MPEQKPTRGIVRVRVQHGTAEPTKETIGTKPVVDRSSERAIASNEGRMKALKDDLDTLIVFGVLLSIVATAFLIGPYPKLEEEPVITTALPFQQTLQLLQPDASQTVMAFKTDGLAILIDCFWFMSLGLSLSSTFFGVACKQQQPKEAALRRNVLRMTSVLGTAVLFRCCRIPRRTVSKA</sequence>
<evidence type="ECO:0000259" key="2">
    <source>
        <dbReference type="Pfam" id="PF20153"/>
    </source>
</evidence>
<dbReference type="InterPro" id="IPR045338">
    <property type="entry name" value="DUF6535"/>
</dbReference>
<keyword evidence="4" id="KW-1185">Reference proteome</keyword>
<proteinExistence type="predicted"/>
<gene>
    <name evidence="3" type="ORF">VNI00_010812</name>
</gene>
<protein>
    <recommendedName>
        <fullName evidence="2">DUF6535 domain-containing protein</fullName>
    </recommendedName>
</protein>
<keyword evidence="1" id="KW-0812">Transmembrane</keyword>
<comment type="caution">
    <text evidence="3">The sequence shown here is derived from an EMBL/GenBank/DDBJ whole genome shotgun (WGS) entry which is preliminary data.</text>
</comment>
<feature type="transmembrane region" description="Helical" evidence="1">
    <location>
        <begin position="57"/>
        <end position="77"/>
    </location>
</feature>
<dbReference type="EMBL" id="JAYKXP010000044">
    <property type="protein sequence ID" value="KAK7037850.1"/>
    <property type="molecule type" value="Genomic_DNA"/>
</dbReference>
<name>A0AAW0CHX2_9AGAR</name>
<evidence type="ECO:0000313" key="3">
    <source>
        <dbReference type="EMBL" id="KAK7037850.1"/>
    </source>
</evidence>